<dbReference type="HOGENOM" id="CLU_246308_0_0_6"/>
<name>A0A098G9G3_9GAMM</name>
<dbReference type="EMBL" id="LN614827">
    <property type="protein sequence ID" value="CEG58105.1"/>
    <property type="molecule type" value="Genomic_DNA"/>
</dbReference>
<evidence type="ECO:0000313" key="1">
    <source>
        <dbReference type="EMBL" id="CEG58105.1"/>
    </source>
</evidence>
<proteinExistence type="predicted"/>
<keyword evidence="2" id="KW-1185">Reference proteome</keyword>
<dbReference type="STRING" id="1212491.LFA_2739"/>
<organism evidence="1 2">
    <name type="scientific">Legionella fallonii LLAP-10</name>
    <dbReference type="NCBI Taxonomy" id="1212491"/>
    <lineage>
        <taxon>Bacteria</taxon>
        <taxon>Pseudomonadati</taxon>
        <taxon>Pseudomonadota</taxon>
        <taxon>Gammaproteobacteria</taxon>
        <taxon>Legionellales</taxon>
        <taxon>Legionellaceae</taxon>
        <taxon>Legionella</taxon>
    </lineage>
</organism>
<dbReference type="KEGG" id="lfa:LFA_2739"/>
<dbReference type="RefSeq" id="WP_052673962.1">
    <property type="nucleotide sequence ID" value="NZ_LN614827.1"/>
</dbReference>
<dbReference type="OrthoDB" id="5647347at2"/>
<evidence type="ECO:0000313" key="2">
    <source>
        <dbReference type="Proteomes" id="UP000032430"/>
    </source>
</evidence>
<protein>
    <submittedName>
        <fullName evidence="1">SdhA, substrate of the Dot/Icm system</fullName>
    </submittedName>
</protein>
<gene>
    <name evidence="1" type="primary">sdhA</name>
    <name evidence="1" type="ORF">LFA_2739</name>
</gene>
<sequence>MISEYIELIASFKEYQISKLIEKIHLKIFEALNSPKFNPRIAPYFKEINKTGIPFTDFSLDPDNISQIKKIINALHHARLTFLDLENVEISANIGTLPRSLNDLALLYRKTIHQAYQASYLLTHMDIDIRDMFSEEFALILPYITKLEALAKKHSLKTKEIAAQLKDFPLSYKMGEVTGITIEQMQPNSGDLNYSLLTQFSAELPEYIDKLTQYISQYSSQIIKKEPNLNKEQIEELQNAAFTLLNDLENLKGNSLFLSFKVLNYIHIISNIITLSMSALKQVGHLSESSQDVIRDNLTQLKYSYLTTLFGLVDKIEDNAMLQPGTLSIPLMEKVKPYYESLIYYVSNLVDFQAKGEELLSIEDSRFLALRLERTYKRIDAANKSLFKIKKAQEAFIDFYLILDDPQYRNLALHQLPTEIKTQLVKHYKLVKPYLLQIDPDFNELVTKSLLGGESWSSFLSRPWRWAKGTLPANHVSFVLGKKSQLQHFISKKIATQEFHIDLNTDLIKSVQKQTNLVLFPYNEKSNVYTIDESTALNLPPNIISELEFRQETEHNLLINQEKLTADQALDLYQWYRNKHNKFMIAKNAYLEFITLLNSDAATKGDVLHLDKLSDEIKAKCRNLYNLFQPYFIDGMPKTLRASALNFDSLLVHALSNKEKIPKRPLGNIFAKMNEHFQTYFTQVDLNWNKQSRAYLRWAKEQYESENEASPLTYETNRENRAHHVISHTHYSTFIHKFRVAVFQITSRLNQSMQTELTPQPYGMPFPELQDENQILAQSKQVLAIKKLFNSLYHAEEIILELEQLTNRQYESKYVYHLLQAYGHIHNIIRLTQDLAHDPHFELIGRQLLEKAQTLFAAIQEHGDAYKVGPEEIATGDEAVQYNGLWYTLNTFFIFPKHLRSLNNSNYLTAEELTQLHKDAKNSTIGIERIINSSDSYFKLFLQTPTMYRLYRDLTNKLNEFISTSHDTMMDNLDKLRSEFITPMLIEADLWEDKLGLKLGILSDTLKKVTDEYYKGLLHPLGLHSKKHIDLICDKTPIIKRIELTDKKIKSATEYIEKLDSNYKHVEHLYTLIKEHANALNQSATIDTEYNESQSKLVHAYKKALPKLVKLQKKLGLKPSDDPDNDKFDEFFNARTTKYEPKLNQINSLLIASHHYYLGIKSTYQMQLSTAKEKLTYLTAVQGSQEKEDQQFILEYTTESFNKQLEVLCNRHIGLQYTDKEYRRKLKDYLLTFAQEIISQAKTAEDINLTVRTLLKTKIGLFEKDHFAPHYHLDTVRVALAQFKNYFSLSNSSDSIFENEHTLERKSEYVNKLIDIAENEQLTIQERLDQMHFNVIKNPNFERIILAYKQVDYFSFAYLMQCFITLLEAFYLYTPPRKALYKGLLEAVNNKPQMTELTNRFGLFATQDTVIHEIQTEEPTIAIEPSKQENNEVKKSLAEEWQSKGRKNMLMFIQQMNNHDETAPEHSAVDHSLLTPITIAG</sequence>
<dbReference type="Proteomes" id="UP000032430">
    <property type="component" value="Chromosome I"/>
</dbReference>
<reference evidence="2" key="1">
    <citation type="submission" date="2014-09" db="EMBL/GenBank/DDBJ databases">
        <authorList>
            <person name="Gomez-Valero L."/>
        </authorList>
    </citation>
    <scope>NUCLEOTIDE SEQUENCE [LARGE SCALE GENOMIC DNA]</scope>
    <source>
        <strain evidence="2">ATCC700992</strain>
    </source>
</reference>
<accession>A0A098G9G3</accession>